<dbReference type="InterPro" id="IPR000073">
    <property type="entry name" value="AB_hydrolase_1"/>
</dbReference>
<sequence length="1186" mass="130079">MEWIVLELDCLLTSGLAPVLAVLAAIPFLEQQRWRMALIDSYDAKATDPPLLERNSEVKSYTTSKATYPGLRVFYRRHQQADRLPRTPAPIPLLVFVHGLGGSVAQFNSLLTSLTPIASCLAVDLPGCGRSEFAPRSWDAYSTDALVELLETVIEDYREKDEGQGVVLIGHSMGTPLALLLAKPRGTPRTELHKHIVGLVAMCPAAPAFKPNLTRFLRILLSLTPAWLFDFWRGLDARGGTESASVRRFVGADADEESKRLQVLYNAQSKSAVWLRTAYGLLPKFKNGEPEGGLPPIQYWQGLQMPVFLIGGEGDNVTPAKTVTVAAEWNIAELSVEDFARQKNPVNPDETEDPMTPNDRPAGIPALPLRPKKVVQTKILPRPANHAMLYMPTSAPVLAGLISDFLAAHVTGRLDLGWQLQYLCQDGKWDVKNLEKWQKVAPVSEKIGNVFRAMKTLREVDEVHCPRQFVRGWGGVVKDIIDISHDTPVYDPQGLEEGGIKYHKFPTVSKVPPTDAEVEGFIALVDKIREEQKARPTAGENSDWVIGVHCHYGFNRTGFFIVCYLVERCGYTPRQAIEHFAEQRPKGIKHAHFKDRLYRPTAALSSCTGGSPTPSEHSDRRAEEEEDNALHGTAVPARSSRRWVSNLREVALFAWALLATAAVIVLAVVLQHRNAVTSNPASSVYNGPAAVAATNSKTPAKRNLIFMVSDGMGPASLSLTRSFRQLVYDLPIDNTLQLDRHFWDSAAGATAFSCGRKSYNGAISMLPDYSPCGTVLEAAKRAGYHTGLVVTTDITDATPACFAAHVHHRIQEDEIALQEVGEGVLGRTVDLILGGGRCHFLPNTTAGSCRADDVNVAGIAQEKHGWTYANDRAGFDALAMGKNVSLPLLGLFASRDVPFEIDRRHMADVYPSLSEMAATALAALEEATKDSDKGFFLMIEGSRIDHAGHINDPAAQVREVLEYDKAFKTVLDFLDSSDTEGVLVATSDHETGGLATAWQGPGELPVYNWHPSILARAEASSEHLALLLEEHLLAFQDESPEDLREWINNDLVVKRLGIQNALEVEINALASNPIAATTLFARMVSIRARVGWSTHGHSAVDVNVYSSGGDEAQKIRGNVENTDIGKFLREYLRVDVDSITKELKQKLKYDGVEAAKVAQMATGGESTAADQNGNQHPKEWLEQAKF</sequence>
<comment type="caution">
    <text evidence="8">The sequence shown here is derived from an EMBL/GenBank/DDBJ whole genome shotgun (WGS) entry which is preliminary data.</text>
</comment>
<feature type="region of interest" description="Disordered" evidence="6">
    <location>
        <begin position="603"/>
        <end position="633"/>
    </location>
</feature>
<dbReference type="PANTHER" id="PTHR11596:SF5">
    <property type="entry name" value="ALKALINE PHOSPHATASE"/>
    <property type="match status" value="1"/>
</dbReference>
<dbReference type="Gene3D" id="1.10.60.40">
    <property type="match status" value="1"/>
</dbReference>
<feature type="binding site" evidence="4">
    <location>
        <position position="1097"/>
    </location>
    <ligand>
        <name>Zn(2+)</name>
        <dbReference type="ChEBI" id="CHEBI:29105"/>
        <label>2</label>
    </ligand>
</feature>
<dbReference type="Pfam" id="PF12697">
    <property type="entry name" value="Abhydrolase_6"/>
    <property type="match status" value="1"/>
</dbReference>
<dbReference type="AlphaFoldDB" id="A0AAE0K1Y1"/>
<evidence type="ECO:0000256" key="2">
    <source>
        <dbReference type="ARBA" id="ARBA00022553"/>
    </source>
</evidence>
<comment type="similarity">
    <text evidence="5">Belongs to the alkaline phosphatase family.</text>
</comment>
<accession>A0AAE0K1Y1</accession>
<organism evidence="8 9">
    <name type="scientific">Podospora didyma</name>
    <dbReference type="NCBI Taxonomy" id="330526"/>
    <lineage>
        <taxon>Eukaryota</taxon>
        <taxon>Fungi</taxon>
        <taxon>Dikarya</taxon>
        <taxon>Ascomycota</taxon>
        <taxon>Pezizomycotina</taxon>
        <taxon>Sordariomycetes</taxon>
        <taxon>Sordariomycetidae</taxon>
        <taxon>Sordariales</taxon>
        <taxon>Podosporaceae</taxon>
        <taxon>Podospora</taxon>
    </lineage>
</organism>
<evidence type="ECO:0000256" key="5">
    <source>
        <dbReference type="RuleBase" id="RU003946"/>
    </source>
</evidence>
<dbReference type="InterPro" id="IPR001952">
    <property type="entry name" value="Alkaline_phosphatase"/>
</dbReference>
<keyword evidence="4" id="KW-0460">Magnesium</keyword>
<proteinExistence type="inferred from homology"/>
<dbReference type="GO" id="GO:0000329">
    <property type="term" value="C:fungal-type vacuole membrane"/>
    <property type="evidence" value="ECO:0007669"/>
    <property type="project" value="TreeGrafter"/>
</dbReference>
<dbReference type="GO" id="GO:0140096">
    <property type="term" value="F:catalytic activity, acting on a protein"/>
    <property type="evidence" value="ECO:0007669"/>
    <property type="project" value="UniProtKB-ARBA"/>
</dbReference>
<feature type="compositionally biased region" description="Polar residues" evidence="6">
    <location>
        <begin position="1164"/>
        <end position="1175"/>
    </location>
</feature>
<name>A0AAE0K1Y1_9PEZI</name>
<feature type="binding site" evidence="4">
    <location>
        <position position="988"/>
    </location>
    <ligand>
        <name>Zn(2+)</name>
        <dbReference type="ChEBI" id="CHEBI:29105"/>
        <label>2</label>
    </ligand>
</feature>
<dbReference type="Pfam" id="PF00245">
    <property type="entry name" value="Alk_phosphatase"/>
    <property type="match status" value="1"/>
</dbReference>
<feature type="binding site" evidence="4">
    <location>
        <position position="710"/>
    </location>
    <ligand>
        <name>Mg(2+)</name>
        <dbReference type="ChEBI" id="CHEBI:18420"/>
    </ligand>
</feature>
<feature type="binding site" evidence="4">
    <location>
        <position position="989"/>
    </location>
    <ligand>
        <name>Zn(2+)</name>
        <dbReference type="ChEBI" id="CHEBI:29105"/>
        <label>2</label>
    </ligand>
</feature>
<feature type="binding site" evidence="4">
    <location>
        <position position="798"/>
    </location>
    <ligand>
        <name>Mg(2+)</name>
        <dbReference type="ChEBI" id="CHEBI:18420"/>
    </ligand>
</feature>
<dbReference type="EC" id="3.1.3.1" evidence="1"/>
<feature type="active site" description="Phosphoserine intermediate" evidence="3">
    <location>
        <position position="745"/>
    </location>
</feature>
<dbReference type="SMART" id="SM00098">
    <property type="entry name" value="alkPPc"/>
    <property type="match status" value="1"/>
</dbReference>
<dbReference type="SUPFAM" id="SSF53474">
    <property type="entry name" value="alpha/beta-Hydrolases"/>
    <property type="match status" value="1"/>
</dbReference>
<dbReference type="InterPro" id="IPR017850">
    <property type="entry name" value="Alkaline_phosphatase_core_sf"/>
</dbReference>
<evidence type="ECO:0000256" key="4">
    <source>
        <dbReference type="PIRSR" id="PIRSR601952-2"/>
    </source>
</evidence>
<comment type="cofactor">
    <cofactor evidence="4">
        <name>Mg(2+)</name>
        <dbReference type="ChEBI" id="CHEBI:18420"/>
    </cofactor>
    <text evidence="4">Binds 1 Mg(2+) ion.</text>
</comment>
<evidence type="ECO:0000256" key="3">
    <source>
        <dbReference type="PIRSR" id="PIRSR601952-1"/>
    </source>
</evidence>
<feature type="compositionally biased region" description="Basic and acidic residues" evidence="6">
    <location>
        <begin position="1176"/>
        <end position="1186"/>
    </location>
</feature>
<reference evidence="8" key="1">
    <citation type="journal article" date="2023" name="Mol. Phylogenet. Evol.">
        <title>Genome-scale phylogeny and comparative genomics of the fungal order Sordariales.</title>
        <authorList>
            <person name="Hensen N."/>
            <person name="Bonometti L."/>
            <person name="Westerberg I."/>
            <person name="Brannstrom I.O."/>
            <person name="Guillou S."/>
            <person name="Cros-Aarteil S."/>
            <person name="Calhoun S."/>
            <person name="Haridas S."/>
            <person name="Kuo A."/>
            <person name="Mondo S."/>
            <person name="Pangilinan J."/>
            <person name="Riley R."/>
            <person name="LaButti K."/>
            <person name="Andreopoulos B."/>
            <person name="Lipzen A."/>
            <person name="Chen C."/>
            <person name="Yan M."/>
            <person name="Daum C."/>
            <person name="Ng V."/>
            <person name="Clum A."/>
            <person name="Steindorff A."/>
            <person name="Ohm R.A."/>
            <person name="Martin F."/>
            <person name="Silar P."/>
            <person name="Natvig D.O."/>
            <person name="Lalanne C."/>
            <person name="Gautier V."/>
            <person name="Ament-Velasquez S.L."/>
            <person name="Kruys A."/>
            <person name="Hutchinson M.I."/>
            <person name="Powell A.J."/>
            <person name="Barry K."/>
            <person name="Miller A.N."/>
            <person name="Grigoriev I.V."/>
            <person name="Debuchy R."/>
            <person name="Gladieux P."/>
            <person name="Hiltunen Thoren M."/>
            <person name="Johannesson H."/>
        </authorList>
    </citation>
    <scope>NUCLEOTIDE SEQUENCE</scope>
    <source>
        <strain evidence="8">CBS 232.78</strain>
    </source>
</reference>
<dbReference type="InterPro" id="IPR029021">
    <property type="entry name" value="Prot-tyrosine_phosphatase-like"/>
</dbReference>
<feature type="binding site" evidence="4">
    <location>
        <position position="796"/>
    </location>
    <ligand>
        <name>Mg(2+)</name>
        <dbReference type="ChEBI" id="CHEBI:18420"/>
    </ligand>
</feature>
<dbReference type="PROSITE" id="PS00383">
    <property type="entry name" value="TYR_PHOSPHATASE_1"/>
    <property type="match status" value="1"/>
</dbReference>
<evidence type="ECO:0000256" key="6">
    <source>
        <dbReference type="SAM" id="MobiDB-lite"/>
    </source>
</evidence>
<dbReference type="Proteomes" id="UP001285441">
    <property type="component" value="Unassembled WGS sequence"/>
</dbReference>
<protein>
    <recommendedName>
        <fullName evidence="1">alkaline phosphatase</fullName>
        <ecNumber evidence="1">3.1.3.1</ecNumber>
    </recommendedName>
</protein>
<keyword evidence="4" id="KW-0862">Zinc</keyword>
<keyword evidence="4" id="KW-0479">Metal-binding</keyword>
<dbReference type="SUPFAM" id="SSF53649">
    <property type="entry name" value="Alkaline phosphatase-like"/>
    <property type="match status" value="1"/>
</dbReference>
<feature type="compositionally biased region" description="Polar residues" evidence="6">
    <location>
        <begin position="603"/>
        <end position="615"/>
    </location>
</feature>
<dbReference type="PANTHER" id="PTHR11596">
    <property type="entry name" value="ALKALINE PHOSPHATASE"/>
    <property type="match status" value="1"/>
</dbReference>
<feature type="region of interest" description="Disordered" evidence="6">
    <location>
        <begin position="343"/>
        <end position="366"/>
    </location>
</feature>
<feature type="binding site" evidence="4">
    <location>
        <position position="710"/>
    </location>
    <ligand>
        <name>Zn(2+)</name>
        <dbReference type="ChEBI" id="CHEBI:29105"/>
        <label>2</label>
    </ligand>
</feature>
<feature type="binding site" evidence="4">
    <location>
        <position position="945"/>
    </location>
    <ligand>
        <name>Zn(2+)</name>
        <dbReference type="ChEBI" id="CHEBI:29105"/>
        <label>2</label>
    </ligand>
</feature>
<reference evidence="8" key="2">
    <citation type="submission" date="2023-06" db="EMBL/GenBank/DDBJ databases">
        <authorList>
            <consortium name="Lawrence Berkeley National Laboratory"/>
            <person name="Haridas S."/>
            <person name="Hensen N."/>
            <person name="Bonometti L."/>
            <person name="Westerberg I."/>
            <person name="Brannstrom I.O."/>
            <person name="Guillou S."/>
            <person name="Cros-Aarteil S."/>
            <person name="Calhoun S."/>
            <person name="Kuo A."/>
            <person name="Mondo S."/>
            <person name="Pangilinan J."/>
            <person name="Riley R."/>
            <person name="LaButti K."/>
            <person name="Andreopoulos B."/>
            <person name="Lipzen A."/>
            <person name="Chen C."/>
            <person name="Yanf M."/>
            <person name="Daum C."/>
            <person name="Ng V."/>
            <person name="Clum A."/>
            <person name="Steindorff A."/>
            <person name="Ohm R."/>
            <person name="Martin F."/>
            <person name="Silar P."/>
            <person name="Natvig D."/>
            <person name="Lalanne C."/>
            <person name="Gautier V."/>
            <person name="Ament-velasquez S.L."/>
            <person name="Kruys A."/>
            <person name="Hutchinson M.I."/>
            <person name="Powell A.J."/>
            <person name="Barry K."/>
            <person name="Miller A.N."/>
            <person name="Grigoriev I.V."/>
            <person name="Debuchy R."/>
            <person name="Gladieux P."/>
            <person name="Thoren M.H."/>
            <person name="Johannesson H."/>
        </authorList>
    </citation>
    <scope>NUCLEOTIDE SEQUENCE</scope>
    <source>
        <strain evidence="8">CBS 232.78</strain>
    </source>
</reference>
<evidence type="ECO:0000256" key="1">
    <source>
        <dbReference type="ARBA" id="ARBA00012647"/>
    </source>
</evidence>
<dbReference type="EMBL" id="JAULSW010000010">
    <property type="protein sequence ID" value="KAK3368147.1"/>
    <property type="molecule type" value="Genomic_DNA"/>
</dbReference>
<dbReference type="Gene3D" id="3.40.50.1820">
    <property type="entry name" value="alpha/beta hydrolase"/>
    <property type="match status" value="1"/>
</dbReference>
<evidence type="ECO:0000313" key="8">
    <source>
        <dbReference type="EMBL" id="KAK3368147.1"/>
    </source>
</evidence>
<dbReference type="InterPro" id="IPR029058">
    <property type="entry name" value="AB_hydrolase_fold"/>
</dbReference>
<feature type="region of interest" description="Disordered" evidence="6">
    <location>
        <begin position="1163"/>
        <end position="1186"/>
    </location>
</feature>
<dbReference type="CDD" id="cd16012">
    <property type="entry name" value="ALP"/>
    <property type="match status" value="1"/>
</dbReference>
<dbReference type="PROSITE" id="PS50056">
    <property type="entry name" value="TYR_PHOSPHATASE_2"/>
    <property type="match status" value="1"/>
</dbReference>
<dbReference type="SMART" id="SM00404">
    <property type="entry name" value="PTPc_motif"/>
    <property type="match status" value="1"/>
</dbReference>
<dbReference type="FunFam" id="3.90.190.10:FF:000090">
    <property type="entry name" value="Dual specificity phosphatase catalytic domain protein"/>
    <property type="match status" value="1"/>
</dbReference>
<dbReference type="InterPro" id="IPR000387">
    <property type="entry name" value="Tyr_Pase_dom"/>
</dbReference>
<feature type="binding site" evidence="4">
    <location>
        <position position="949"/>
    </location>
    <ligand>
        <name>Zn(2+)</name>
        <dbReference type="ChEBI" id="CHEBI:29105"/>
        <label>2</label>
    </ligand>
</feature>
<feature type="domain" description="Tyrosine specific protein phosphatases" evidence="7">
    <location>
        <begin position="519"/>
        <end position="589"/>
    </location>
</feature>
<dbReference type="CDD" id="cd14502">
    <property type="entry name" value="RNA_5'-triphosphatase"/>
    <property type="match status" value="1"/>
</dbReference>
<keyword evidence="2" id="KW-0597">Phosphoprotein</keyword>
<gene>
    <name evidence="8" type="ORF">B0H63DRAFT_497588</name>
</gene>
<comment type="cofactor">
    <cofactor evidence="4">
        <name>Zn(2+)</name>
        <dbReference type="ChEBI" id="CHEBI:29105"/>
    </cofactor>
    <text evidence="4">Binds 2 Zn(2+) ions.</text>
</comment>
<dbReference type="GO" id="GO:0004035">
    <property type="term" value="F:alkaline phosphatase activity"/>
    <property type="evidence" value="ECO:0007669"/>
    <property type="project" value="UniProtKB-EC"/>
</dbReference>
<dbReference type="SUPFAM" id="SSF52799">
    <property type="entry name" value="(Phosphotyrosine protein) phosphatases II"/>
    <property type="match status" value="1"/>
</dbReference>
<feature type="binding site" evidence="4">
    <location>
        <position position="940"/>
    </location>
    <ligand>
        <name>Mg(2+)</name>
        <dbReference type="ChEBI" id="CHEBI:18420"/>
    </ligand>
</feature>
<evidence type="ECO:0000259" key="7">
    <source>
        <dbReference type="PROSITE" id="PS50056"/>
    </source>
</evidence>
<dbReference type="InterPro" id="IPR003595">
    <property type="entry name" value="Tyr_Pase_cat"/>
</dbReference>
<dbReference type="GO" id="GO:0046872">
    <property type="term" value="F:metal ion binding"/>
    <property type="evidence" value="ECO:0007669"/>
    <property type="project" value="UniProtKB-KW"/>
</dbReference>
<keyword evidence="9" id="KW-1185">Reference proteome</keyword>
<dbReference type="PRINTS" id="PR00113">
    <property type="entry name" value="ALKPHPHTASE"/>
</dbReference>
<dbReference type="Gene3D" id="3.90.190.10">
    <property type="entry name" value="Protein tyrosine phosphatase superfamily"/>
    <property type="match status" value="1"/>
</dbReference>
<evidence type="ECO:0000313" key="9">
    <source>
        <dbReference type="Proteomes" id="UP001285441"/>
    </source>
</evidence>
<dbReference type="InterPro" id="IPR016130">
    <property type="entry name" value="Tyr_Pase_AS"/>
</dbReference>
<dbReference type="Gene3D" id="3.40.720.10">
    <property type="entry name" value="Alkaline Phosphatase, subunit A"/>
    <property type="match status" value="1"/>
</dbReference>